<dbReference type="GO" id="GO:0009055">
    <property type="term" value="F:electron transfer activity"/>
    <property type="evidence" value="ECO:0007669"/>
    <property type="project" value="InterPro"/>
</dbReference>
<evidence type="ECO:0000256" key="2">
    <source>
        <dbReference type="ARBA" id="ARBA00022723"/>
    </source>
</evidence>
<dbReference type="InterPro" id="IPR013428">
    <property type="entry name" value="Membrane-bound_put_N"/>
</dbReference>
<protein>
    <submittedName>
        <fullName evidence="7">Dehydrogenase</fullName>
    </submittedName>
</protein>
<comment type="caution">
    <text evidence="7">The sequence shown here is derived from an EMBL/GenBank/DDBJ whole genome shotgun (WGS) entry which is preliminary data.</text>
</comment>
<sequence>MNHRLLILLTVLAASYSESKRAEAAPPVPPPNNTGGEFFSPADSLKQFTVPDDLKIEQALAEPEVRQPIFQNFDERGRMWVINYLQYPYPEGLRILSKDKHHRAVYDKIPLPPPHHEKGADKITIHEDTNGDGKYDKHKTFVDGLNIASSFVKGRGGVWVLNPPYLLFYPDKDNDDVPDGDPVVHLEGFGLEDTHSVVNSLRWGPDGWLYSSQGSTVSGKVKKPGQKDKEAIQTLGQLIWRYHPEKQIYEIFAEGGGNAFGVEFDDKGRLYSGHNGGNTRGFHYTQGSYYQKGFGKHGPLSNPYAFGYFQAMKHANVPRFTHNFIIYEAETLPKKYWGHLFGIEPLQGRVVESKITGDGSSYQTEDLQRPVATTDKRFRPVDIKLGPDGAIYFCDMYEHQIAHGQHYSGQVEKDDGRIYRLTAKNAKPLAPFDLGQKSSQELIAVLDHPNKWFRQQALRLFGDRKDASVIPALKQKLFSAEGQSALEALWALNLSGGFDESVAQKSLQHSDPHVRAWTIRLLCDEHQVSPEIGQQLVALALTESHVQVRSQLASSSKRLPAEPGLPIAFHLLSRSEDLDDVHVPLILWWSLEKRVAENRAELLAYFEKPEVWQYPLVEKYILERIMRRFASTGSRNDLLVCARLLELAPEKSHAEILMAGFETAMKGRSQTSFPTELITAMSKYGGQSLSLGLRQGDQAAVEKALKIVADPKADNQKRLDLIQILGEVKVPQSVPVLLKIIQNSSDLQLQIAAISALQQYPDESIGKVVTTQYPNMSDDLRSAAQTLVSIRKPWAYEFLRSIDAGKIDKATVPVETARKMTVYGDEGITALIAKHFGSITGATTEQMQQQIAAQQKMLSAATEEPDRYAGEKLFQKNCGKCHKLFGEGGEIGPDLTAFKRDDVGRMLVNIINPSNEIREGFETYLIVTEDGRTVNGFLADQDNNVIVIRSADGQSITVERDNIDEMLPQKKSLMPEGLLDKLSEKEVRNLFSYLRSSQPLP</sequence>
<dbReference type="AlphaFoldDB" id="A0A3D3R3B3"/>
<dbReference type="Pfam" id="PF23500">
    <property type="entry name" value="DUF7133"/>
    <property type="match status" value="1"/>
</dbReference>
<dbReference type="InterPro" id="IPR013427">
    <property type="entry name" value="Haem-bd_dom_put"/>
</dbReference>
<dbReference type="SUPFAM" id="SSF50952">
    <property type="entry name" value="Soluble quinoprotein glucose dehydrogenase"/>
    <property type="match status" value="1"/>
</dbReference>
<dbReference type="InterPro" id="IPR011989">
    <property type="entry name" value="ARM-like"/>
</dbReference>
<dbReference type="NCBIfam" id="TIGR02604">
    <property type="entry name" value="Piru_Ver_Nterm"/>
    <property type="match status" value="1"/>
</dbReference>
<dbReference type="PANTHER" id="PTHR33546:SF1">
    <property type="entry name" value="LARGE, MULTIFUNCTIONAL SECRETED PROTEIN"/>
    <property type="match status" value="1"/>
</dbReference>
<keyword evidence="1 4" id="KW-0349">Heme</keyword>
<dbReference type="PANTHER" id="PTHR33546">
    <property type="entry name" value="LARGE, MULTIFUNCTIONAL SECRETED PROTEIN-RELATED"/>
    <property type="match status" value="1"/>
</dbReference>
<dbReference type="Gene3D" id="1.10.760.10">
    <property type="entry name" value="Cytochrome c-like domain"/>
    <property type="match status" value="1"/>
</dbReference>
<dbReference type="InterPro" id="IPR011041">
    <property type="entry name" value="Quinoprot_gluc/sorb_DH_b-prop"/>
</dbReference>
<evidence type="ECO:0000256" key="5">
    <source>
        <dbReference type="SAM" id="MobiDB-lite"/>
    </source>
</evidence>
<accession>A0A3D3R3B3</accession>
<dbReference type="InterPro" id="IPR011042">
    <property type="entry name" value="6-blade_b-propeller_TolB-like"/>
</dbReference>
<feature type="domain" description="Cytochrome c" evidence="6">
    <location>
        <begin position="865"/>
        <end position="998"/>
    </location>
</feature>
<dbReference type="InterPro" id="IPR036909">
    <property type="entry name" value="Cyt_c-like_dom_sf"/>
</dbReference>
<evidence type="ECO:0000256" key="4">
    <source>
        <dbReference type="PROSITE-ProRule" id="PRU00433"/>
    </source>
</evidence>
<evidence type="ECO:0000259" key="6">
    <source>
        <dbReference type="PROSITE" id="PS51007"/>
    </source>
</evidence>
<evidence type="ECO:0000256" key="1">
    <source>
        <dbReference type="ARBA" id="ARBA00022617"/>
    </source>
</evidence>
<dbReference type="Gene3D" id="2.120.10.30">
    <property type="entry name" value="TolB, C-terminal domain"/>
    <property type="match status" value="1"/>
</dbReference>
<dbReference type="Proteomes" id="UP000263642">
    <property type="component" value="Unassembled WGS sequence"/>
</dbReference>
<dbReference type="SUPFAM" id="SSF48371">
    <property type="entry name" value="ARM repeat"/>
    <property type="match status" value="1"/>
</dbReference>
<evidence type="ECO:0000313" key="8">
    <source>
        <dbReference type="Proteomes" id="UP000263642"/>
    </source>
</evidence>
<keyword evidence="2 4" id="KW-0479">Metal-binding</keyword>
<dbReference type="Gene3D" id="1.25.10.10">
    <property type="entry name" value="Leucine-rich Repeat Variant"/>
    <property type="match status" value="2"/>
</dbReference>
<dbReference type="InterPro" id="IPR016024">
    <property type="entry name" value="ARM-type_fold"/>
</dbReference>
<keyword evidence="3 4" id="KW-0408">Iron</keyword>
<feature type="region of interest" description="Disordered" evidence="5">
    <location>
        <begin position="22"/>
        <end position="41"/>
    </location>
</feature>
<evidence type="ECO:0000313" key="7">
    <source>
        <dbReference type="EMBL" id="HCO22070.1"/>
    </source>
</evidence>
<evidence type="ECO:0000256" key="3">
    <source>
        <dbReference type="ARBA" id="ARBA00023004"/>
    </source>
</evidence>
<reference evidence="7 8" key="1">
    <citation type="journal article" date="2018" name="Nat. Biotechnol.">
        <title>A standardized bacterial taxonomy based on genome phylogeny substantially revises the tree of life.</title>
        <authorList>
            <person name="Parks D.H."/>
            <person name="Chuvochina M."/>
            <person name="Waite D.W."/>
            <person name="Rinke C."/>
            <person name="Skarshewski A."/>
            <person name="Chaumeil P.A."/>
            <person name="Hugenholtz P."/>
        </authorList>
    </citation>
    <scope>NUCLEOTIDE SEQUENCE [LARGE SCALE GENOMIC DNA]</scope>
    <source>
        <strain evidence="7">UBA9375</strain>
    </source>
</reference>
<dbReference type="GO" id="GO:0046872">
    <property type="term" value="F:metal ion binding"/>
    <property type="evidence" value="ECO:0007669"/>
    <property type="project" value="UniProtKB-KW"/>
</dbReference>
<dbReference type="InterPro" id="IPR009056">
    <property type="entry name" value="Cyt_c-like_dom"/>
</dbReference>
<dbReference type="PROSITE" id="PS51007">
    <property type="entry name" value="CYTC"/>
    <property type="match status" value="1"/>
</dbReference>
<dbReference type="SUPFAM" id="SSF46626">
    <property type="entry name" value="Cytochrome c"/>
    <property type="match status" value="1"/>
</dbReference>
<dbReference type="Pfam" id="PF00034">
    <property type="entry name" value="Cytochrom_C"/>
    <property type="match status" value="1"/>
</dbReference>
<organism evidence="7 8">
    <name type="scientific">Gimesia maris</name>
    <dbReference type="NCBI Taxonomy" id="122"/>
    <lineage>
        <taxon>Bacteria</taxon>
        <taxon>Pseudomonadati</taxon>
        <taxon>Planctomycetota</taxon>
        <taxon>Planctomycetia</taxon>
        <taxon>Planctomycetales</taxon>
        <taxon>Planctomycetaceae</taxon>
        <taxon>Gimesia</taxon>
    </lineage>
</organism>
<dbReference type="EMBL" id="DQAY01000021">
    <property type="protein sequence ID" value="HCO22070.1"/>
    <property type="molecule type" value="Genomic_DNA"/>
</dbReference>
<name>A0A3D3R3B3_9PLAN</name>
<dbReference type="InterPro" id="IPR055557">
    <property type="entry name" value="DUF7133"/>
</dbReference>
<dbReference type="GO" id="GO:0020037">
    <property type="term" value="F:heme binding"/>
    <property type="evidence" value="ECO:0007669"/>
    <property type="project" value="InterPro"/>
</dbReference>
<proteinExistence type="predicted"/>
<gene>
    <name evidence="7" type="ORF">DIT97_02995</name>
</gene>
<dbReference type="NCBIfam" id="TIGR02603">
    <property type="entry name" value="CxxCH_TIGR02603"/>
    <property type="match status" value="1"/>
</dbReference>